<dbReference type="AlphaFoldDB" id="A0A7W9J791"/>
<dbReference type="EMBL" id="JACHMY010000001">
    <property type="protein sequence ID" value="MBB5836916.1"/>
    <property type="molecule type" value="Genomic_DNA"/>
</dbReference>
<feature type="transmembrane region" description="Helical" evidence="1">
    <location>
        <begin position="182"/>
        <end position="200"/>
    </location>
</feature>
<feature type="transmembrane region" description="Helical" evidence="1">
    <location>
        <begin position="121"/>
        <end position="144"/>
    </location>
</feature>
<protein>
    <submittedName>
        <fullName evidence="2">Low temperature requirement protein LtrA</fullName>
    </submittedName>
</protein>
<sequence>MTNRARRRQEENREREQRRLAQLIQRGISPDRLPAPRVNLLSVAQVERGHLDERLGLFVIIVLGEALAQVVAANTELDWTRAVIVSSLAGFLILVQLWQLTSLYGFTPAPRRTASLEPWQALPAHLGVTASIVAIAAGFGGLIPAAGEHLHTKDRWFVFGGLALYVITSVVAALFGRAPLKWYLGWALPSLLVLAAVAVFGHPLPAWSLALIAYGVLAWFAAYNKLVDTRRA</sequence>
<comment type="caution">
    <text evidence="2">The sequence shown here is derived from an EMBL/GenBank/DDBJ whole genome shotgun (WGS) entry which is preliminary data.</text>
</comment>
<evidence type="ECO:0000256" key="1">
    <source>
        <dbReference type="SAM" id="Phobius"/>
    </source>
</evidence>
<name>A0A7W9J791_9ACTN</name>
<dbReference type="Pfam" id="PF06772">
    <property type="entry name" value="LtrA"/>
    <property type="match status" value="1"/>
</dbReference>
<feature type="transmembrane region" description="Helical" evidence="1">
    <location>
        <begin position="55"/>
        <end position="73"/>
    </location>
</feature>
<dbReference type="Proteomes" id="UP000549971">
    <property type="component" value="Unassembled WGS sequence"/>
</dbReference>
<feature type="transmembrane region" description="Helical" evidence="1">
    <location>
        <begin position="206"/>
        <end position="223"/>
    </location>
</feature>
<reference evidence="2 3" key="1">
    <citation type="submission" date="2020-08" db="EMBL/GenBank/DDBJ databases">
        <title>Sequencing the genomes of 1000 actinobacteria strains.</title>
        <authorList>
            <person name="Klenk H.-P."/>
        </authorList>
    </citation>
    <scope>NUCLEOTIDE SEQUENCE [LARGE SCALE GENOMIC DNA]</scope>
    <source>
        <strain evidence="2 3">DSM 28967</strain>
    </source>
</reference>
<keyword evidence="1" id="KW-0812">Transmembrane</keyword>
<dbReference type="PANTHER" id="PTHR36840">
    <property type="entry name" value="BLL5714 PROTEIN"/>
    <property type="match status" value="1"/>
</dbReference>
<accession>A0A7W9J791</accession>
<keyword evidence="3" id="KW-1185">Reference proteome</keyword>
<evidence type="ECO:0000313" key="2">
    <source>
        <dbReference type="EMBL" id="MBB5836916.1"/>
    </source>
</evidence>
<dbReference type="PANTHER" id="PTHR36840:SF1">
    <property type="entry name" value="BLL5714 PROTEIN"/>
    <property type="match status" value="1"/>
</dbReference>
<keyword evidence="1" id="KW-0472">Membrane</keyword>
<feature type="transmembrane region" description="Helical" evidence="1">
    <location>
        <begin position="156"/>
        <end position="175"/>
    </location>
</feature>
<evidence type="ECO:0000313" key="3">
    <source>
        <dbReference type="Proteomes" id="UP000549971"/>
    </source>
</evidence>
<keyword evidence="1" id="KW-1133">Transmembrane helix</keyword>
<feature type="transmembrane region" description="Helical" evidence="1">
    <location>
        <begin position="79"/>
        <end position="100"/>
    </location>
</feature>
<gene>
    <name evidence="2" type="ORF">HDA39_003650</name>
</gene>
<organism evidence="2 3">
    <name type="scientific">Kribbella italica</name>
    <dbReference type="NCBI Taxonomy" id="1540520"/>
    <lineage>
        <taxon>Bacteria</taxon>
        <taxon>Bacillati</taxon>
        <taxon>Actinomycetota</taxon>
        <taxon>Actinomycetes</taxon>
        <taxon>Propionibacteriales</taxon>
        <taxon>Kribbellaceae</taxon>
        <taxon>Kribbella</taxon>
    </lineage>
</organism>
<dbReference type="InterPro" id="IPR010640">
    <property type="entry name" value="Low_temperature_requirement_A"/>
</dbReference>
<proteinExistence type="predicted"/>